<proteinExistence type="predicted"/>
<dbReference type="EMBL" id="BSOJ01000015">
    <property type="protein sequence ID" value="GLR26525.1"/>
    <property type="molecule type" value="Genomic_DNA"/>
</dbReference>
<protein>
    <recommendedName>
        <fullName evidence="3">Sigma-54 factor interaction domain-containing protein</fullName>
    </recommendedName>
</protein>
<evidence type="ECO:0000313" key="1">
    <source>
        <dbReference type="EMBL" id="GLR26525.1"/>
    </source>
</evidence>
<dbReference type="Proteomes" id="UP001156664">
    <property type="component" value="Unassembled WGS sequence"/>
</dbReference>
<keyword evidence="2" id="KW-1185">Reference proteome</keyword>
<accession>A0ABQ5YPJ3</accession>
<name>A0ABQ5YPJ3_9BURK</name>
<reference evidence="2" key="1">
    <citation type="journal article" date="2019" name="Int. J. Syst. Evol. Microbiol.">
        <title>The Global Catalogue of Microorganisms (GCM) 10K type strain sequencing project: providing services to taxonomists for standard genome sequencing and annotation.</title>
        <authorList>
            <consortium name="The Broad Institute Genomics Platform"/>
            <consortium name="The Broad Institute Genome Sequencing Center for Infectious Disease"/>
            <person name="Wu L."/>
            <person name="Ma J."/>
        </authorList>
    </citation>
    <scope>NUCLEOTIDE SEQUENCE [LARGE SCALE GENOMIC DNA]</scope>
    <source>
        <strain evidence="2">NBRC 105857</strain>
    </source>
</reference>
<evidence type="ECO:0000313" key="2">
    <source>
        <dbReference type="Proteomes" id="UP001156664"/>
    </source>
</evidence>
<evidence type="ECO:0008006" key="3">
    <source>
        <dbReference type="Google" id="ProtNLM"/>
    </source>
</evidence>
<organism evidence="1 2">
    <name type="scientific">Limnobacter litoralis</name>
    <dbReference type="NCBI Taxonomy" id="481366"/>
    <lineage>
        <taxon>Bacteria</taxon>
        <taxon>Pseudomonadati</taxon>
        <taxon>Pseudomonadota</taxon>
        <taxon>Betaproteobacteria</taxon>
        <taxon>Burkholderiales</taxon>
        <taxon>Burkholderiaceae</taxon>
        <taxon>Limnobacter</taxon>
    </lineage>
</organism>
<sequence length="147" mass="16335">MVGPTGTGKGLSGLDGAGQAGMILDVVNRMSREERDVITARFGQVTHECPCCHQQTSTQDWRSAVSNLSMCDELHDLARDVRIAIVQKVLCRRAVEVAGLGSQYGMNERTLRNRIKKFRDRIFKVERRALCQLDSFFAATGLIPPQV</sequence>
<comment type="caution">
    <text evidence="1">The sequence shown here is derived from an EMBL/GenBank/DDBJ whole genome shotgun (WGS) entry which is preliminary data.</text>
</comment>
<gene>
    <name evidence="1" type="ORF">GCM10007875_16150</name>
</gene>